<name>A0A3N5ACJ1_9THEO</name>
<dbReference type="AlphaFoldDB" id="A0A3N5ACJ1"/>
<organism evidence="1 2">
    <name type="scientific">Thermodesulfitimonas autotrophica</name>
    <dbReference type="NCBI Taxonomy" id="1894989"/>
    <lineage>
        <taxon>Bacteria</taxon>
        <taxon>Bacillati</taxon>
        <taxon>Bacillota</taxon>
        <taxon>Clostridia</taxon>
        <taxon>Thermoanaerobacterales</taxon>
        <taxon>Thermoanaerobacteraceae</taxon>
        <taxon>Thermodesulfitimonas</taxon>
    </lineage>
</organism>
<dbReference type="OrthoDB" id="2112578at2"/>
<dbReference type="RefSeq" id="WP_123930948.1">
    <property type="nucleotide sequence ID" value="NZ_RKRE01000003.1"/>
</dbReference>
<sequence>MFAVVERLALAGIGALAVITERTDNMIRELAQKGETKREEARHLFRELAAKGEQKKAEFLCRLCQKTNLKEALSLVTREELEELKERIARLEEQLAQK</sequence>
<evidence type="ECO:0000313" key="1">
    <source>
        <dbReference type="EMBL" id="RPF42596.1"/>
    </source>
</evidence>
<keyword evidence="2" id="KW-1185">Reference proteome</keyword>
<reference evidence="1 2" key="1">
    <citation type="submission" date="2018-11" db="EMBL/GenBank/DDBJ databases">
        <title>Genomic Encyclopedia of Type Strains, Phase IV (KMG-IV): sequencing the most valuable type-strain genomes for metagenomic binning, comparative biology and taxonomic classification.</title>
        <authorList>
            <person name="Goeker M."/>
        </authorList>
    </citation>
    <scope>NUCLEOTIDE SEQUENCE [LARGE SCALE GENOMIC DNA]</scope>
    <source>
        <strain evidence="1 2">DSM 102936</strain>
    </source>
</reference>
<evidence type="ECO:0000313" key="2">
    <source>
        <dbReference type="Proteomes" id="UP000282654"/>
    </source>
</evidence>
<protein>
    <submittedName>
        <fullName evidence="1">Polyhydroxyalkanoate synthesis regulator phasin</fullName>
    </submittedName>
</protein>
<dbReference type="EMBL" id="RKRE01000003">
    <property type="protein sequence ID" value="RPF42596.1"/>
    <property type="molecule type" value="Genomic_DNA"/>
</dbReference>
<gene>
    <name evidence="1" type="ORF">EDD75_1697</name>
</gene>
<dbReference type="Proteomes" id="UP000282654">
    <property type="component" value="Unassembled WGS sequence"/>
</dbReference>
<accession>A0A3N5ACJ1</accession>
<comment type="caution">
    <text evidence="1">The sequence shown here is derived from an EMBL/GenBank/DDBJ whole genome shotgun (WGS) entry which is preliminary data.</text>
</comment>
<proteinExistence type="predicted"/>